<organism evidence="3 4">
    <name type="scientific">Sporothrix stenoceras</name>
    <dbReference type="NCBI Taxonomy" id="5173"/>
    <lineage>
        <taxon>Eukaryota</taxon>
        <taxon>Fungi</taxon>
        <taxon>Dikarya</taxon>
        <taxon>Ascomycota</taxon>
        <taxon>Pezizomycotina</taxon>
        <taxon>Sordariomycetes</taxon>
        <taxon>Sordariomycetidae</taxon>
        <taxon>Ophiostomatales</taxon>
        <taxon>Ophiostomataceae</taxon>
        <taxon>Sporothrix</taxon>
    </lineage>
</organism>
<dbReference type="CDD" id="cd10527">
    <property type="entry name" value="SET_LSMT"/>
    <property type="match status" value="1"/>
</dbReference>
<feature type="region of interest" description="Disordered" evidence="1">
    <location>
        <begin position="445"/>
        <end position="495"/>
    </location>
</feature>
<dbReference type="InterPro" id="IPR046341">
    <property type="entry name" value="SET_dom_sf"/>
</dbReference>
<keyword evidence="4" id="KW-1185">Reference proteome</keyword>
<feature type="compositionally biased region" description="Acidic residues" evidence="1">
    <location>
        <begin position="477"/>
        <end position="487"/>
    </location>
</feature>
<feature type="domain" description="SET" evidence="2">
    <location>
        <begin position="18"/>
        <end position="269"/>
    </location>
</feature>
<accession>A0ABR3ZQA9</accession>
<feature type="compositionally biased region" description="Basic and acidic residues" evidence="1">
    <location>
        <begin position="463"/>
        <end position="476"/>
    </location>
</feature>
<dbReference type="Gene3D" id="3.90.1410.10">
    <property type="entry name" value="set domain protein methyltransferase, domain 1"/>
    <property type="match status" value="1"/>
</dbReference>
<feature type="compositionally biased region" description="Acidic residues" evidence="1">
    <location>
        <begin position="449"/>
        <end position="462"/>
    </location>
</feature>
<gene>
    <name evidence="3" type="ORF">Sste5346_001106</name>
</gene>
<dbReference type="Proteomes" id="UP001583186">
    <property type="component" value="Unassembled WGS sequence"/>
</dbReference>
<reference evidence="3 4" key="1">
    <citation type="journal article" date="2024" name="IMA Fungus">
        <title>IMA Genome - F19 : A genome assembly and annotation guide to empower mycologists, including annotated draft genome sequences of Ceratocystis pirilliformis, Diaporthe australafricana, Fusarium ophioides, Paecilomyces lecythidis, and Sporothrix stenoceras.</title>
        <authorList>
            <person name="Aylward J."/>
            <person name="Wilson A.M."/>
            <person name="Visagie C.M."/>
            <person name="Spraker J."/>
            <person name="Barnes I."/>
            <person name="Buitendag C."/>
            <person name="Ceriani C."/>
            <person name="Del Mar Angel L."/>
            <person name="du Plessis D."/>
            <person name="Fuchs T."/>
            <person name="Gasser K."/>
            <person name="Kramer D."/>
            <person name="Li W."/>
            <person name="Munsamy K."/>
            <person name="Piso A."/>
            <person name="Price J.L."/>
            <person name="Sonnekus B."/>
            <person name="Thomas C."/>
            <person name="van der Nest A."/>
            <person name="van Dijk A."/>
            <person name="van Heerden A."/>
            <person name="van Vuuren N."/>
            <person name="Yilmaz N."/>
            <person name="Duong T.A."/>
            <person name="van der Merwe N.A."/>
            <person name="Wingfield M.J."/>
            <person name="Wingfield B.D."/>
        </authorList>
    </citation>
    <scope>NUCLEOTIDE SEQUENCE [LARGE SCALE GENOMIC DNA]</scope>
    <source>
        <strain evidence="3 4">CMW 5346</strain>
    </source>
</reference>
<dbReference type="PANTHER" id="PTHR13271">
    <property type="entry name" value="UNCHARACTERIZED PUTATIVE METHYLTRANSFERASE"/>
    <property type="match status" value="1"/>
</dbReference>
<evidence type="ECO:0000313" key="3">
    <source>
        <dbReference type="EMBL" id="KAL1902664.1"/>
    </source>
</evidence>
<evidence type="ECO:0000256" key="1">
    <source>
        <dbReference type="SAM" id="MobiDB-lite"/>
    </source>
</evidence>
<dbReference type="PANTHER" id="PTHR13271:SF76">
    <property type="entry name" value="SET DOMAIN-CONTAINING PROTEIN 8"/>
    <property type="match status" value="1"/>
</dbReference>
<dbReference type="InterPro" id="IPR050600">
    <property type="entry name" value="SETD3_SETD6_MTase"/>
</dbReference>
<comment type="caution">
    <text evidence="3">The sequence shown here is derived from an EMBL/GenBank/DDBJ whole genome shotgun (WGS) entry which is preliminary data.</text>
</comment>
<protein>
    <recommendedName>
        <fullName evidence="2">SET domain-containing protein</fullName>
    </recommendedName>
</protein>
<dbReference type="InterPro" id="IPR001214">
    <property type="entry name" value="SET_dom"/>
</dbReference>
<evidence type="ECO:0000259" key="2">
    <source>
        <dbReference type="PROSITE" id="PS50280"/>
    </source>
</evidence>
<dbReference type="EMBL" id="JAWCUI010000004">
    <property type="protein sequence ID" value="KAL1902664.1"/>
    <property type="molecule type" value="Genomic_DNA"/>
</dbReference>
<dbReference type="SUPFAM" id="SSF82199">
    <property type="entry name" value="SET domain"/>
    <property type="match status" value="1"/>
</dbReference>
<sequence length="532" mass="59076">MAHAQLPIASLPLWQTLNDVTFNNTRIAAIAEKGSGLVATNSESNSQTDGRGKPLISVPHGLVLHAEAVEEYAKQDRNFRLLLDAAGHQTTRGDILLFLLVQLVLGLRQPGEDLASLPTPWTEYVRFLPADVPLPTLWTDTERLLLQGTSLESAVGAKLIALEAEFDQLREQSSDIPFWQAAFWERASGPELRHWFLVDAWYRSRCLDLPRYGPSMVPCIDMVNHSDKPNAYYEEAPTVPVTGDDIGVVLLVRPEQTVAASEEITISYSGSKHDEALGAGDNSSGMKPASEMLFSYGFIDPQSTRHSLVLPFRPFPDDPLAKAKLHVFGAPGPRLEIERLNVDDEDDSEDDNDAEANRKALGRVLWTCPFVYLMCVNEEDGIDFRLRQETDGSTQLRMFWQDEDITDMARDFESFASKHELAPIFRLRVVTVLQEVIESQLERMQAVGAEEDDESDNEDGNDVEDKPKDGQPHDDTDMADGADDADDTSNHDDGTRGAVVKQAALLRDIESRILSAALEALEIEVSLKTTYA</sequence>
<name>A0ABR3ZQA9_9PEZI</name>
<evidence type="ECO:0000313" key="4">
    <source>
        <dbReference type="Proteomes" id="UP001583186"/>
    </source>
</evidence>
<dbReference type="PROSITE" id="PS50280">
    <property type="entry name" value="SET"/>
    <property type="match status" value="1"/>
</dbReference>
<proteinExistence type="predicted"/>